<dbReference type="Pfam" id="PF06988">
    <property type="entry name" value="NifT"/>
    <property type="match status" value="1"/>
</dbReference>
<name>A0A1A8XJ11_9RHOO</name>
<reference evidence="1 2" key="1">
    <citation type="submission" date="2016-06" db="EMBL/GenBank/DDBJ databases">
        <authorList>
            <person name="Kjaerup R.B."/>
            <person name="Dalgaard T.S."/>
            <person name="Juul-Madsen H.R."/>
        </authorList>
    </citation>
    <scope>NUCLEOTIDE SEQUENCE [LARGE SCALE GENOMIC DNA]</scope>
    <source>
        <strain evidence="1">2</strain>
    </source>
</reference>
<dbReference type="Proteomes" id="UP000199600">
    <property type="component" value="Unassembled WGS sequence"/>
</dbReference>
<accession>A0A1A8XJ11</accession>
<dbReference type="AlphaFoldDB" id="A0A1A8XJ11"/>
<protein>
    <submittedName>
        <fullName evidence="1">Protein NifT</fullName>
    </submittedName>
</protein>
<evidence type="ECO:0000313" key="2">
    <source>
        <dbReference type="Proteomes" id="UP000199600"/>
    </source>
</evidence>
<dbReference type="RefSeq" id="WP_186410054.1">
    <property type="nucleotide sequence ID" value="NZ_FLQY01000050.1"/>
</dbReference>
<evidence type="ECO:0000313" key="1">
    <source>
        <dbReference type="EMBL" id="SBT05130.1"/>
    </source>
</evidence>
<proteinExistence type="predicted"/>
<dbReference type="Gene3D" id="2.40.50.240">
    <property type="entry name" value="NifT/FixU-like"/>
    <property type="match status" value="1"/>
</dbReference>
<dbReference type="SUPFAM" id="SSF159203">
    <property type="entry name" value="NifT/FixU-like"/>
    <property type="match status" value="1"/>
</dbReference>
<dbReference type="InterPro" id="IPR024044">
    <property type="entry name" value="NifT/FixU_barrel-like_dom_sf"/>
</dbReference>
<dbReference type="EMBL" id="FLQY01000050">
    <property type="protein sequence ID" value="SBT05130.1"/>
    <property type="molecule type" value="Genomic_DNA"/>
</dbReference>
<dbReference type="NCBIfam" id="TIGR02934">
    <property type="entry name" value="nifT_nitrog"/>
    <property type="match status" value="1"/>
</dbReference>
<organism evidence="1 2">
    <name type="scientific">Candidatus Propionivibrio aalborgensis</name>
    <dbReference type="NCBI Taxonomy" id="1860101"/>
    <lineage>
        <taxon>Bacteria</taxon>
        <taxon>Pseudomonadati</taxon>
        <taxon>Pseudomonadota</taxon>
        <taxon>Betaproteobacteria</taxon>
        <taxon>Rhodocyclales</taxon>
        <taxon>Rhodocyclaceae</taxon>
        <taxon>Propionivibrio</taxon>
    </lineage>
</organism>
<sequence>MANIMIRQADNGGLTFYLPKRDLEASISSIEFDTQEKWGGELKLDNGGSYYIDPIAKPPRLPISLRARRTGMAED</sequence>
<dbReference type="GO" id="GO:0009399">
    <property type="term" value="P:nitrogen fixation"/>
    <property type="evidence" value="ECO:0007669"/>
    <property type="project" value="InterPro"/>
</dbReference>
<keyword evidence="2" id="KW-1185">Reference proteome</keyword>
<gene>
    <name evidence="1" type="primary">nifT</name>
    <name evidence="1" type="ORF">PROAA_1430015</name>
</gene>
<dbReference type="InterPro" id="IPR009727">
    <property type="entry name" value="NifT"/>
</dbReference>